<name>A0A6G0VX26_APHCR</name>
<feature type="domain" description="DUF4371" evidence="3">
    <location>
        <begin position="218"/>
        <end position="448"/>
    </location>
</feature>
<feature type="region of interest" description="Disordered" evidence="1">
    <location>
        <begin position="1"/>
        <end position="31"/>
    </location>
</feature>
<comment type="caution">
    <text evidence="4">The sequence shown here is derived from an EMBL/GenBank/DDBJ whole genome shotgun (WGS) entry which is preliminary data.</text>
</comment>
<dbReference type="Pfam" id="PF05699">
    <property type="entry name" value="Dimer_Tnp_hAT"/>
    <property type="match status" value="1"/>
</dbReference>
<evidence type="ECO:0000313" key="5">
    <source>
        <dbReference type="Proteomes" id="UP000478052"/>
    </source>
</evidence>
<dbReference type="Proteomes" id="UP000478052">
    <property type="component" value="Unassembled WGS sequence"/>
</dbReference>
<organism evidence="4 5">
    <name type="scientific">Aphis craccivora</name>
    <name type="common">Cowpea aphid</name>
    <dbReference type="NCBI Taxonomy" id="307492"/>
    <lineage>
        <taxon>Eukaryota</taxon>
        <taxon>Metazoa</taxon>
        <taxon>Ecdysozoa</taxon>
        <taxon>Arthropoda</taxon>
        <taxon>Hexapoda</taxon>
        <taxon>Insecta</taxon>
        <taxon>Pterygota</taxon>
        <taxon>Neoptera</taxon>
        <taxon>Paraneoptera</taxon>
        <taxon>Hemiptera</taxon>
        <taxon>Sternorrhyncha</taxon>
        <taxon>Aphidomorpha</taxon>
        <taxon>Aphidoidea</taxon>
        <taxon>Aphididae</taxon>
        <taxon>Aphidini</taxon>
        <taxon>Aphis</taxon>
        <taxon>Aphis</taxon>
    </lineage>
</organism>
<dbReference type="InterPro" id="IPR012337">
    <property type="entry name" value="RNaseH-like_sf"/>
</dbReference>
<dbReference type="InterPro" id="IPR008906">
    <property type="entry name" value="HATC_C_dom"/>
</dbReference>
<dbReference type="InterPro" id="IPR025398">
    <property type="entry name" value="DUF4371"/>
</dbReference>
<dbReference type="SUPFAM" id="SSF53098">
    <property type="entry name" value="Ribonuclease H-like"/>
    <property type="match status" value="1"/>
</dbReference>
<feature type="non-terminal residue" evidence="4">
    <location>
        <position position="1"/>
    </location>
</feature>
<accession>A0A6G0VX26</accession>
<protein>
    <submittedName>
        <fullName evidence="4">Zinc finger MYM-type protein 1-like</fullName>
    </submittedName>
</protein>
<keyword evidence="5" id="KW-1185">Reference proteome</keyword>
<feature type="domain" description="HAT C-terminal dimerisation" evidence="2">
    <location>
        <begin position="767"/>
        <end position="826"/>
    </location>
</feature>
<dbReference type="GO" id="GO:0046983">
    <property type="term" value="F:protein dimerization activity"/>
    <property type="evidence" value="ECO:0007669"/>
    <property type="project" value="InterPro"/>
</dbReference>
<feature type="compositionally biased region" description="Basic and acidic residues" evidence="1">
    <location>
        <begin position="19"/>
        <end position="28"/>
    </location>
</feature>
<evidence type="ECO:0000313" key="4">
    <source>
        <dbReference type="EMBL" id="KAF0712507.1"/>
    </source>
</evidence>
<dbReference type="PANTHER" id="PTHR45749:SF23">
    <property type="entry name" value="ZINC FINGER MYM-TYPE PROTEIN 1-LIKE"/>
    <property type="match status" value="1"/>
</dbReference>
<reference evidence="4 5" key="1">
    <citation type="submission" date="2019-08" db="EMBL/GenBank/DDBJ databases">
        <title>Whole genome of Aphis craccivora.</title>
        <authorList>
            <person name="Voronova N.V."/>
            <person name="Shulinski R.S."/>
            <person name="Bandarenka Y.V."/>
            <person name="Zhorov D.G."/>
            <person name="Warner D."/>
        </authorList>
    </citation>
    <scope>NUCLEOTIDE SEQUENCE [LARGE SCALE GENOMIC DNA]</scope>
    <source>
        <strain evidence="4">180601</strain>
        <tissue evidence="4">Whole Body</tissue>
    </source>
</reference>
<proteinExistence type="predicted"/>
<evidence type="ECO:0000259" key="2">
    <source>
        <dbReference type="Pfam" id="PF05699"/>
    </source>
</evidence>
<evidence type="ECO:0000259" key="3">
    <source>
        <dbReference type="Pfam" id="PF14291"/>
    </source>
</evidence>
<dbReference type="PANTHER" id="PTHR45749">
    <property type="match status" value="1"/>
</dbReference>
<dbReference type="Pfam" id="PF14291">
    <property type="entry name" value="DUF4371"/>
    <property type="match status" value="1"/>
</dbReference>
<dbReference type="EMBL" id="VUJU01010902">
    <property type="protein sequence ID" value="KAF0712507.1"/>
    <property type="molecule type" value="Genomic_DNA"/>
</dbReference>
<gene>
    <name evidence="4" type="ORF">FWK35_00034042</name>
</gene>
<dbReference type="AlphaFoldDB" id="A0A6G0VX26"/>
<evidence type="ECO:0000256" key="1">
    <source>
        <dbReference type="SAM" id="MobiDB-lite"/>
    </source>
</evidence>
<dbReference type="OrthoDB" id="6615959at2759"/>
<sequence>LTTMNRINACGKKKPSGCDNRKKAKESAQKNASVIAKTPKLLNYFTKQEATKVTSESEFSKTENNVDDPLPVLCLYSESAPDSDEQKSISKNNCIDVGSVGSSSKCLDGESPVMDVSIIPSFVSDDPALWTINEDTINYIIEHGFKQNLENSQFPESKRIIPGTSSRYRYLSISLFQRTLLNGELGNREYLSYSVTTGSVYCVPCRLFGNQVPIAQEGWSDWKHPERVTDHENTNDHKNCVLTMIDRSRKQGKINDELIASLEFEKKYWRNVLTRVVAIIVSLTSRGLPMRGHNECFGSLHNGNFMRELELIAQFDPFLSKHIAQYGNSGRGKVSYLSSTTYYEVIHIMKNKIMKTIINEVIDAKYFSIVVDSTPDISHTDQLSLIYRYVLNGTPVERFIQFIPNTGHKSKEIADTVLNAVHEHGLDIKNCRGQSYDNASNMSGKYSGLQARIKEVSPLAEYAPCSAHSLNLVGECAADSSQESTAFFCLMQNIYVFFSSSTSRWATFISHTSTNVTLKRKSDTRWSARYDMCFSLLKNWDSIITSLINIRDSTSEKAITKNEAKGLYLHLIKLETAILVLFWCDVLERFNLINKKLQSISIDLITVSNLYSSLINYVKQLRSTNMFEQYEKKALLLSNVKEYDESRKKKRKLAHDETSKNEIFQDSRTKFRVNTYIEIVDRLTSELERRKIAYDEINNNFGFLFNLTKSSSVELINCANYLHKKYTNDLPSSFANECLHFKGYLISKSKTEPMTILEMQQFIIENKVQEVFPYIEIATRMFLSIPASNCSAERSFSALKRIKNYLRSKLNEELLNDYAILHIEAELVKNIEFDEVIDKFASTKARKKLI</sequence>